<name>A0A5E4PGS8_9COXI</name>
<reference evidence="1 2" key="1">
    <citation type="submission" date="2019-08" db="EMBL/GenBank/DDBJ databases">
        <authorList>
            <person name="Guy L."/>
        </authorList>
    </citation>
    <scope>NUCLEOTIDE SEQUENCE [LARGE SCALE GENOMIC DNA]</scope>
    <source>
        <strain evidence="1 2">SGT-108</strain>
    </source>
</reference>
<dbReference type="Proteomes" id="UP000324194">
    <property type="component" value="Chromosome 1"/>
</dbReference>
<keyword evidence="2" id="KW-1185">Reference proteome</keyword>
<organism evidence="1 2">
    <name type="scientific">Aquicella siphonis</name>
    <dbReference type="NCBI Taxonomy" id="254247"/>
    <lineage>
        <taxon>Bacteria</taxon>
        <taxon>Pseudomonadati</taxon>
        <taxon>Pseudomonadota</taxon>
        <taxon>Gammaproteobacteria</taxon>
        <taxon>Legionellales</taxon>
        <taxon>Coxiellaceae</taxon>
        <taxon>Aquicella</taxon>
    </lineage>
</organism>
<dbReference type="OrthoDB" id="5657115at2"/>
<dbReference type="EMBL" id="LR699119">
    <property type="protein sequence ID" value="VVC75521.1"/>
    <property type="molecule type" value="Genomic_DNA"/>
</dbReference>
<evidence type="ECO:0000313" key="2">
    <source>
        <dbReference type="Proteomes" id="UP000324194"/>
    </source>
</evidence>
<dbReference type="AlphaFoldDB" id="A0A5E4PGS8"/>
<accession>A0A5E4PGS8</accession>
<dbReference type="KEGG" id="asip:AQUSIP_08110"/>
<sequence>MSRSRFDNIIYINLTQDQVLSQASALVIHKKPVELIKIPEGADIGKTSDPKLLPRRVSNTSKVYFSAHGSEEIDWCVTDRRTGDAKIYDVKDVAAYLAKILIDAKFKDPHLSPRLTLVMSVCEGVGFAKKLQKRLFSKYHIFIDVIANKFVVHEQYEHNTKDHSVNITHRITSVKDSGNRQHQRPHSKVLLVIDEQGKQTEIDAYELKWIHAVTNTLNKKLNGFLRWADFDKRENIDTANGIKILCHDIAVIIRENINVSINKTANLLLALLMSSQKTSADPAYKNAMKYLLLNTSIQNLINQGEKHIAMNSELLEYHKKLDAIEQKKAALSDLELAGNVIKAAKHKYSLLLAEAAEQHRQDLLPDIEEARKEISQLNDRKNKT</sequence>
<proteinExistence type="predicted"/>
<dbReference type="RefSeq" id="WP_148338820.1">
    <property type="nucleotide sequence ID" value="NZ_LR699119.1"/>
</dbReference>
<evidence type="ECO:0000313" key="1">
    <source>
        <dbReference type="EMBL" id="VVC75521.1"/>
    </source>
</evidence>
<protein>
    <submittedName>
        <fullName evidence="1">Uncharacterized protein</fullName>
    </submittedName>
</protein>
<gene>
    <name evidence="1" type="ORF">AQUSIP_08110</name>
</gene>